<dbReference type="InterPro" id="IPR008979">
    <property type="entry name" value="Galactose-bd-like_sf"/>
</dbReference>
<reference evidence="2 3" key="1">
    <citation type="submission" date="2020-02" db="EMBL/GenBank/DDBJ databases">
        <title>Whole-genome analyses of novel actinobacteria.</title>
        <authorList>
            <person name="Sahin N."/>
            <person name="Gencbay T."/>
        </authorList>
    </citation>
    <scope>NUCLEOTIDE SEQUENCE [LARGE SCALE GENOMIC DNA]</scope>
    <source>
        <strain evidence="2 3">HC44</strain>
    </source>
</reference>
<protein>
    <submittedName>
        <fullName evidence="2">Discoidin domain-containing protein</fullName>
    </submittedName>
</protein>
<accession>A0A6G4V3G9</accession>
<evidence type="ECO:0000259" key="1">
    <source>
        <dbReference type="PROSITE" id="PS50022"/>
    </source>
</evidence>
<proteinExistence type="predicted"/>
<sequence>MPQPATEFTRRHIIQLLGVSGALAASPLVLGSEQALAAAAARSAAAGPDPGMGPVSDAYYRALLTHTRWSEQQWDAAQGHYTAKDFGFAVVLGNAVLLTRGPYDAERAGVDKDTLRARTLATLKHFAASNRLTGGTQWGRKLFFDTTFQSYFVLAARLLWDDLDEVTRRNVDTIAREQAQYTAGLGTGDDPDSGDWTPHGLDGGFQGDTKLEEMGIYAQALAPGLAWASDDARYEAWRGAFGRWSRNEAGLPAADLANPARVDGIAVSENTAQNLYDTFIVENHGSFGPHYQEELWRTSGRNAAHFLVAGRALPQVLTAQPNAGPLWRTLLGVMSDAGEPLMPMVADREHLYGRDIIPLAFLAQVTGDRAAARCELAMAERLEAYQAYPPQYRLAKFSGEPKYEPEARAELAISYLLHEWRVRSGRAPVQPLSQRELFEQASGVTDHGPGPGLVSHQSPGAWAGVVSKAGLVKFAWQPAHDDWLFALSGTTPMFLPRTGAKVTGRSVVAYSRPRDGFDGSASLLTLDAGYAGFTTLPTGTVVYATSGTAAGEGHLEVHNLKMPGMPGLDGSRTYRAAEGSATVAAQAGPSTPAGPRVDELTFPRGRFRHLRMLGARPDPSYGYSLYAFEIRDSAAGADLARGTGATASASSFDPGKEPVLAVDGDGSTRWAVSRADRPRADSWLAVDLGAALDVDRVTLRWETAAGRAYRMQGSVDGQKWTDLVVWPQADLTSRGGWLDIDGRAGLVVRGGANPISVYGNTVVLSDGPAEGILVEGLPDATPGRLRAAAARKSPSVRSAQVKATLTDDYLSLFNLSSDPVTTTVTIPRSPSEGIRLYAGVQTVTESGTDFRAELSTASAVLLPARIVLSGKSIPVGLRAEVVDGHTVRLGGPSCRVTVSAQGKSLDATVRAGRTTTVTVPRATAYPLADLALGRPTFPTAPLPPGMTDPKAAVDGDEGTAWTPGPDGRMVVDLGAERHITEIRTQWRGGRVPAAQAEFSRDGRTYTGAVRLTARGVLRTDRTARYVALRVTTPAGGHTALTSLTVTS</sequence>
<feature type="domain" description="F5/8 type C" evidence="1">
    <location>
        <begin position="623"/>
        <end position="723"/>
    </location>
</feature>
<name>A0A6G4V3G9_9ACTN</name>
<keyword evidence="3" id="KW-1185">Reference proteome</keyword>
<dbReference type="Pfam" id="PF00754">
    <property type="entry name" value="F5_F8_type_C"/>
    <property type="match status" value="2"/>
</dbReference>
<dbReference type="Gene3D" id="2.60.120.260">
    <property type="entry name" value="Galactose-binding domain-like"/>
    <property type="match status" value="2"/>
</dbReference>
<dbReference type="PROSITE" id="PS50022">
    <property type="entry name" value="FA58C_3"/>
    <property type="match status" value="1"/>
</dbReference>
<dbReference type="SUPFAM" id="SSF49785">
    <property type="entry name" value="Galactose-binding domain-like"/>
    <property type="match status" value="2"/>
</dbReference>
<evidence type="ECO:0000313" key="3">
    <source>
        <dbReference type="Proteomes" id="UP000472335"/>
    </source>
</evidence>
<dbReference type="EMBL" id="JAAKZY010000030">
    <property type="protein sequence ID" value="NGO08420.1"/>
    <property type="molecule type" value="Genomic_DNA"/>
</dbReference>
<comment type="caution">
    <text evidence="2">The sequence shown here is derived from an EMBL/GenBank/DDBJ whole genome shotgun (WGS) entry which is preliminary data.</text>
</comment>
<dbReference type="AlphaFoldDB" id="A0A6G4V3G9"/>
<dbReference type="RefSeq" id="WP_165258171.1">
    <property type="nucleotide sequence ID" value="NZ_JAAKZY010000030.1"/>
</dbReference>
<dbReference type="InterPro" id="IPR000421">
    <property type="entry name" value="FA58C"/>
</dbReference>
<organism evidence="2 3">
    <name type="scientific">Streptomyces scabichelini</name>
    <dbReference type="NCBI Taxonomy" id="2711217"/>
    <lineage>
        <taxon>Bacteria</taxon>
        <taxon>Bacillati</taxon>
        <taxon>Actinomycetota</taxon>
        <taxon>Actinomycetes</taxon>
        <taxon>Kitasatosporales</taxon>
        <taxon>Streptomycetaceae</taxon>
        <taxon>Streptomyces</taxon>
    </lineage>
</organism>
<dbReference type="PROSITE" id="PS51318">
    <property type="entry name" value="TAT"/>
    <property type="match status" value="1"/>
</dbReference>
<dbReference type="InterPro" id="IPR006311">
    <property type="entry name" value="TAT_signal"/>
</dbReference>
<gene>
    <name evidence="2" type="ORF">G5C60_12515</name>
</gene>
<dbReference type="Proteomes" id="UP000472335">
    <property type="component" value="Unassembled WGS sequence"/>
</dbReference>
<evidence type="ECO:0000313" key="2">
    <source>
        <dbReference type="EMBL" id="NGO08420.1"/>
    </source>
</evidence>